<proteinExistence type="predicted"/>
<dbReference type="EMBL" id="AP021879">
    <property type="protein sequence ID" value="BBO89186.1"/>
    <property type="molecule type" value="Genomic_DNA"/>
</dbReference>
<dbReference type="Proteomes" id="UP000422108">
    <property type="component" value="Chromosome"/>
</dbReference>
<dbReference type="RefSeq" id="WP_155310418.1">
    <property type="nucleotide sequence ID" value="NZ_AP021879.1"/>
</dbReference>
<sequence length="69" mass="8041">MMIKKTLADKRQFGLIPQHVNLNSELTVCGNLRANGLLPHIPREYIKPRIDELRGYIELEEKRDTLVKN</sequence>
<reference evidence="1 2" key="1">
    <citation type="submission" date="2019-11" db="EMBL/GenBank/DDBJ databases">
        <title>Comparative genomics of hydrocarbon-degrading Desulfosarcina strains.</title>
        <authorList>
            <person name="Watanabe M."/>
            <person name="Kojima H."/>
            <person name="Fukui M."/>
        </authorList>
    </citation>
    <scope>NUCLEOTIDE SEQUENCE [LARGE SCALE GENOMIC DNA]</scope>
    <source>
        <strain evidence="2">oXyS1</strain>
    </source>
</reference>
<dbReference type="AlphaFoldDB" id="A0A5K8A9L7"/>
<accession>A0A5K8A9L7</accession>
<gene>
    <name evidence="1" type="ORF">DSCOOX_23660</name>
</gene>
<evidence type="ECO:0000313" key="1">
    <source>
        <dbReference type="EMBL" id="BBO89186.1"/>
    </source>
</evidence>
<protein>
    <submittedName>
        <fullName evidence="1">Uncharacterized protein</fullName>
    </submittedName>
</protein>
<keyword evidence="2" id="KW-1185">Reference proteome</keyword>
<evidence type="ECO:0000313" key="2">
    <source>
        <dbReference type="Proteomes" id="UP000422108"/>
    </source>
</evidence>
<organism evidence="1 2">
    <name type="scientific">Desulfosarcina ovata subsp. ovata</name>
    <dbReference type="NCBI Taxonomy" id="2752305"/>
    <lineage>
        <taxon>Bacteria</taxon>
        <taxon>Pseudomonadati</taxon>
        <taxon>Thermodesulfobacteriota</taxon>
        <taxon>Desulfobacteria</taxon>
        <taxon>Desulfobacterales</taxon>
        <taxon>Desulfosarcinaceae</taxon>
        <taxon>Desulfosarcina</taxon>
    </lineage>
</organism>
<name>A0A5K8A9L7_9BACT</name>